<reference evidence="6" key="1">
    <citation type="submission" date="2018-02" db="EMBL/GenBank/DDBJ databases">
        <authorList>
            <person name="Hausmann B."/>
        </authorList>
    </citation>
    <scope>NUCLEOTIDE SEQUENCE [LARGE SCALE GENOMIC DNA]</scope>
    <source>
        <strain evidence="6">Peat soil MAG SbA5</strain>
    </source>
</reference>
<dbReference type="Proteomes" id="UP000239735">
    <property type="component" value="Unassembled WGS sequence"/>
</dbReference>
<keyword evidence="4" id="KW-0804">Transcription</keyword>
<name>A0A2N9L896_9BACT</name>
<protein>
    <submittedName>
        <fullName evidence="5">Transcriptional repressor, CopY family</fullName>
    </submittedName>
</protein>
<dbReference type="EMBL" id="OKRB01000080">
    <property type="protein sequence ID" value="SPE19490.1"/>
    <property type="molecule type" value="Genomic_DNA"/>
</dbReference>
<proteinExistence type="inferred from homology"/>
<evidence type="ECO:0000256" key="3">
    <source>
        <dbReference type="ARBA" id="ARBA00023125"/>
    </source>
</evidence>
<dbReference type="AlphaFoldDB" id="A0A2N9L896"/>
<keyword evidence="2" id="KW-0805">Transcription regulation</keyword>
<dbReference type="Gene3D" id="1.10.10.10">
    <property type="entry name" value="Winged helix-like DNA-binding domain superfamily/Winged helix DNA-binding domain"/>
    <property type="match status" value="1"/>
</dbReference>
<sequence>MPVKPLDNSTLFCVTVGNIMERNIHLGHDPAELGELERAVLSIVWRLGSVTAEQVREGLDRPLKDSTVRTVLRRLEEKGYIAHSVDNRTFLYRSAQSRQRVAGRAAKRIVDWFCEGSVEALLVGMVDSKVLDRAELQRLAARIAAAQKAGAHKNESKG</sequence>
<dbReference type="GO" id="GO:0045892">
    <property type="term" value="P:negative regulation of DNA-templated transcription"/>
    <property type="evidence" value="ECO:0007669"/>
    <property type="project" value="InterPro"/>
</dbReference>
<evidence type="ECO:0000256" key="4">
    <source>
        <dbReference type="ARBA" id="ARBA00023163"/>
    </source>
</evidence>
<dbReference type="Pfam" id="PF03965">
    <property type="entry name" value="Penicillinase_R"/>
    <property type="match status" value="1"/>
</dbReference>
<dbReference type="InterPro" id="IPR005650">
    <property type="entry name" value="BlaI_family"/>
</dbReference>
<evidence type="ECO:0000313" key="5">
    <source>
        <dbReference type="EMBL" id="SPE19490.1"/>
    </source>
</evidence>
<accession>A0A2N9L896</accession>
<evidence type="ECO:0000313" key="6">
    <source>
        <dbReference type="Proteomes" id="UP000239735"/>
    </source>
</evidence>
<keyword evidence="3" id="KW-0238">DNA-binding</keyword>
<evidence type="ECO:0000256" key="2">
    <source>
        <dbReference type="ARBA" id="ARBA00023015"/>
    </source>
</evidence>
<dbReference type="InterPro" id="IPR036388">
    <property type="entry name" value="WH-like_DNA-bd_sf"/>
</dbReference>
<organism evidence="5 6">
    <name type="scientific">Candidatus Sulfuritelmatomonas gaucii</name>
    <dbReference type="NCBI Taxonomy" id="2043161"/>
    <lineage>
        <taxon>Bacteria</taxon>
        <taxon>Pseudomonadati</taxon>
        <taxon>Acidobacteriota</taxon>
        <taxon>Terriglobia</taxon>
        <taxon>Terriglobales</taxon>
        <taxon>Acidobacteriaceae</taxon>
        <taxon>Candidatus Sulfuritelmatomonas</taxon>
    </lineage>
</organism>
<dbReference type="InterPro" id="IPR036390">
    <property type="entry name" value="WH_DNA-bd_sf"/>
</dbReference>
<evidence type="ECO:0000256" key="1">
    <source>
        <dbReference type="ARBA" id="ARBA00011046"/>
    </source>
</evidence>
<comment type="similarity">
    <text evidence="1">Belongs to the BlaI transcriptional regulatory family.</text>
</comment>
<dbReference type="GO" id="GO:0003677">
    <property type="term" value="F:DNA binding"/>
    <property type="evidence" value="ECO:0007669"/>
    <property type="project" value="UniProtKB-KW"/>
</dbReference>
<dbReference type="SUPFAM" id="SSF46785">
    <property type="entry name" value="Winged helix' DNA-binding domain"/>
    <property type="match status" value="1"/>
</dbReference>
<gene>
    <name evidence="5" type="ORF">SBA5_240073</name>
</gene>